<dbReference type="Gene3D" id="3.10.129.10">
    <property type="entry name" value="Hotdog Thioesterase"/>
    <property type="match status" value="1"/>
</dbReference>
<comment type="caution">
    <text evidence="2">The sequence shown here is derived from an EMBL/GenBank/DDBJ whole genome shotgun (WGS) entry which is preliminary data.</text>
</comment>
<keyword evidence="3" id="KW-1185">Reference proteome</keyword>
<sequence length="151" mass="17107">MIELETFADYAGYIDFQFEPGPWLVVTQDMINRFAEVTLDHNWYHVDVERARAELPGGKTIAHGLLTLSLVPGMAAQIARVRRHGRALNYGCDRVRYPAPVQVDSRIRLRMQVVNAEARKEGVMITRQFTMMIDGVDKPALVANMLTLAYS</sequence>
<evidence type="ECO:0000313" key="3">
    <source>
        <dbReference type="Proteomes" id="UP001595711"/>
    </source>
</evidence>
<name>A0ABV7VBP2_9PROT</name>
<evidence type="ECO:0000313" key="2">
    <source>
        <dbReference type="EMBL" id="MFC3674889.1"/>
    </source>
</evidence>
<dbReference type="Proteomes" id="UP001595711">
    <property type="component" value="Unassembled WGS sequence"/>
</dbReference>
<proteinExistence type="predicted"/>
<dbReference type="PANTHER" id="PTHR42993:SF1">
    <property type="entry name" value="MAOC-LIKE DEHYDRATASE DOMAIN-CONTAINING PROTEIN"/>
    <property type="match status" value="1"/>
</dbReference>
<evidence type="ECO:0000259" key="1">
    <source>
        <dbReference type="Pfam" id="PF01575"/>
    </source>
</evidence>
<reference evidence="3" key="1">
    <citation type="journal article" date="2019" name="Int. J. Syst. Evol. Microbiol.">
        <title>The Global Catalogue of Microorganisms (GCM) 10K type strain sequencing project: providing services to taxonomists for standard genome sequencing and annotation.</title>
        <authorList>
            <consortium name="The Broad Institute Genomics Platform"/>
            <consortium name="The Broad Institute Genome Sequencing Center for Infectious Disease"/>
            <person name="Wu L."/>
            <person name="Ma J."/>
        </authorList>
    </citation>
    <scope>NUCLEOTIDE SEQUENCE [LARGE SCALE GENOMIC DNA]</scope>
    <source>
        <strain evidence="3">KCTC 42182</strain>
    </source>
</reference>
<accession>A0ABV7VBP2</accession>
<gene>
    <name evidence="2" type="ORF">ACFOOQ_04985</name>
</gene>
<dbReference type="InterPro" id="IPR002539">
    <property type="entry name" value="MaoC-like_dom"/>
</dbReference>
<dbReference type="InterPro" id="IPR029069">
    <property type="entry name" value="HotDog_dom_sf"/>
</dbReference>
<dbReference type="PANTHER" id="PTHR42993">
    <property type="entry name" value="MAOC-LIKE DEHYDRATASE DOMAIN-CONTAINING PROTEIN"/>
    <property type="match status" value="1"/>
</dbReference>
<organism evidence="2 3">
    <name type="scientific">Ferrovibrio xuzhouensis</name>
    <dbReference type="NCBI Taxonomy" id="1576914"/>
    <lineage>
        <taxon>Bacteria</taxon>
        <taxon>Pseudomonadati</taxon>
        <taxon>Pseudomonadota</taxon>
        <taxon>Alphaproteobacteria</taxon>
        <taxon>Rhodospirillales</taxon>
        <taxon>Rhodospirillaceae</taxon>
        <taxon>Ferrovibrio</taxon>
    </lineage>
</organism>
<dbReference type="EMBL" id="JBHRYJ010000001">
    <property type="protein sequence ID" value="MFC3674889.1"/>
    <property type="molecule type" value="Genomic_DNA"/>
</dbReference>
<dbReference type="RefSeq" id="WP_379722444.1">
    <property type="nucleotide sequence ID" value="NZ_JBHRYJ010000001.1"/>
</dbReference>
<dbReference type="InterPro" id="IPR039375">
    <property type="entry name" value="NodN-like"/>
</dbReference>
<dbReference type="CDD" id="cd03450">
    <property type="entry name" value="NodN"/>
    <property type="match status" value="1"/>
</dbReference>
<dbReference type="SUPFAM" id="SSF54637">
    <property type="entry name" value="Thioesterase/thiol ester dehydrase-isomerase"/>
    <property type="match status" value="1"/>
</dbReference>
<dbReference type="Pfam" id="PF01575">
    <property type="entry name" value="MaoC_dehydratas"/>
    <property type="match status" value="1"/>
</dbReference>
<feature type="domain" description="MaoC-like" evidence="1">
    <location>
        <begin position="18"/>
        <end position="124"/>
    </location>
</feature>
<protein>
    <submittedName>
        <fullName evidence="2">MaoC family dehydratase</fullName>
    </submittedName>
</protein>